<dbReference type="AlphaFoldDB" id="A0A4W3HF45"/>
<dbReference type="PANTHER" id="PTHR21437">
    <property type="entry name" value="WIDE AWAKE"/>
    <property type="match status" value="1"/>
</dbReference>
<organism evidence="1 2">
    <name type="scientific">Callorhinchus milii</name>
    <name type="common">Ghost shark</name>
    <dbReference type="NCBI Taxonomy" id="7868"/>
    <lineage>
        <taxon>Eukaryota</taxon>
        <taxon>Metazoa</taxon>
        <taxon>Chordata</taxon>
        <taxon>Craniata</taxon>
        <taxon>Vertebrata</taxon>
        <taxon>Chondrichthyes</taxon>
        <taxon>Holocephali</taxon>
        <taxon>Chimaeriformes</taxon>
        <taxon>Callorhinchidae</taxon>
        <taxon>Callorhinchus</taxon>
    </lineage>
</organism>
<sequence>QPTSKFVKNLKRGLYLTAIFYKGEDILVTHEDQIPVVDMDDSYSSSLMQDFLWFTKVKG</sequence>
<dbReference type="Ensembl" id="ENSCMIT00000015898.1">
    <property type="protein sequence ID" value="ENSCMIP00000015578.1"/>
    <property type="gene ID" value="ENSCMIG00000007588.1"/>
</dbReference>
<dbReference type="GeneTree" id="ENSGT00940000163984"/>
<dbReference type="Proteomes" id="UP000314986">
    <property type="component" value="Unassembled WGS sequence"/>
</dbReference>
<reference evidence="1" key="5">
    <citation type="submission" date="2025-09" db="UniProtKB">
        <authorList>
            <consortium name="Ensembl"/>
        </authorList>
    </citation>
    <scope>IDENTIFICATION</scope>
</reference>
<reference evidence="1" key="4">
    <citation type="submission" date="2025-08" db="UniProtKB">
        <authorList>
            <consortium name="Ensembl"/>
        </authorList>
    </citation>
    <scope>IDENTIFICATION</scope>
</reference>
<dbReference type="InterPro" id="IPR039269">
    <property type="entry name" value="ANKFN1"/>
</dbReference>
<proteinExistence type="predicted"/>
<dbReference type="PANTHER" id="PTHR21437:SF2">
    <property type="entry name" value="ANKYRIN REPEAT AND FIBRONECTIN TYPE-III DOMAIN-CONTAINING PROTEIN 1-LIKE"/>
    <property type="match status" value="1"/>
</dbReference>
<dbReference type="GO" id="GO:0005819">
    <property type="term" value="C:spindle"/>
    <property type="evidence" value="ECO:0007669"/>
    <property type="project" value="TreeGrafter"/>
</dbReference>
<dbReference type="STRING" id="7868.ENSCMIP00000015578"/>
<reference evidence="2" key="3">
    <citation type="journal article" date="2014" name="Nature">
        <title>Elephant shark genome provides unique insights into gnathostome evolution.</title>
        <authorList>
            <consortium name="International Elephant Shark Genome Sequencing Consortium"/>
            <person name="Venkatesh B."/>
            <person name="Lee A.P."/>
            <person name="Ravi V."/>
            <person name="Maurya A.K."/>
            <person name="Lian M.M."/>
            <person name="Swann J.B."/>
            <person name="Ohta Y."/>
            <person name="Flajnik M.F."/>
            <person name="Sutoh Y."/>
            <person name="Kasahara M."/>
            <person name="Hoon S."/>
            <person name="Gangu V."/>
            <person name="Roy S.W."/>
            <person name="Irimia M."/>
            <person name="Korzh V."/>
            <person name="Kondrychyn I."/>
            <person name="Lim Z.W."/>
            <person name="Tay B.H."/>
            <person name="Tohari S."/>
            <person name="Kong K.W."/>
            <person name="Ho S."/>
            <person name="Lorente-Galdos B."/>
            <person name="Quilez J."/>
            <person name="Marques-Bonet T."/>
            <person name="Raney B.J."/>
            <person name="Ingham P.W."/>
            <person name="Tay A."/>
            <person name="Hillier L.W."/>
            <person name="Minx P."/>
            <person name="Boehm T."/>
            <person name="Wilson R.K."/>
            <person name="Brenner S."/>
            <person name="Warren W.C."/>
        </authorList>
    </citation>
    <scope>NUCLEOTIDE SEQUENCE [LARGE SCALE GENOMIC DNA]</scope>
</reference>
<reference evidence="2" key="1">
    <citation type="journal article" date="2006" name="Science">
        <title>Ancient noncoding elements conserved in the human genome.</title>
        <authorList>
            <person name="Venkatesh B."/>
            <person name="Kirkness E.F."/>
            <person name="Loh Y.H."/>
            <person name="Halpern A.L."/>
            <person name="Lee A.P."/>
            <person name="Johnson J."/>
            <person name="Dandona N."/>
            <person name="Viswanathan L.D."/>
            <person name="Tay A."/>
            <person name="Venter J.C."/>
            <person name="Strausberg R.L."/>
            <person name="Brenner S."/>
        </authorList>
    </citation>
    <scope>NUCLEOTIDE SEQUENCE [LARGE SCALE GENOMIC DNA]</scope>
</reference>
<evidence type="ECO:0000313" key="1">
    <source>
        <dbReference type="Ensembl" id="ENSCMIP00000015578.1"/>
    </source>
</evidence>
<keyword evidence="2" id="KW-1185">Reference proteome</keyword>
<evidence type="ECO:0000313" key="2">
    <source>
        <dbReference type="Proteomes" id="UP000314986"/>
    </source>
</evidence>
<protein>
    <submittedName>
        <fullName evidence="1">Uncharacterized protein</fullName>
    </submittedName>
</protein>
<reference evidence="2" key="2">
    <citation type="journal article" date="2007" name="PLoS Biol.">
        <title>Survey sequencing and comparative analysis of the elephant shark (Callorhinchus milii) genome.</title>
        <authorList>
            <person name="Venkatesh B."/>
            <person name="Kirkness E.F."/>
            <person name="Loh Y.H."/>
            <person name="Halpern A.L."/>
            <person name="Lee A.P."/>
            <person name="Johnson J."/>
            <person name="Dandona N."/>
            <person name="Viswanathan L.D."/>
            <person name="Tay A."/>
            <person name="Venter J.C."/>
            <person name="Strausberg R.L."/>
            <person name="Brenner S."/>
        </authorList>
    </citation>
    <scope>NUCLEOTIDE SEQUENCE [LARGE SCALE GENOMIC DNA]</scope>
</reference>
<name>A0A4W3HF45_CALMI</name>
<dbReference type="InParanoid" id="A0A4W3HF45"/>
<accession>A0A4W3HF45</accession>
<dbReference type="GO" id="GO:0061172">
    <property type="term" value="P:regulation of establishment of bipolar cell polarity"/>
    <property type="evidence" value="ECO:0007669"/>
    <property type="project" value="TreeGrafter"/>
</dbReference>
<dbReference type="GO" id="GO:0000132">
    <property type="term" value="P:establishment of mitotic spindle orientation"/>
    <property type="evidence" value="ECO:0007669"/>
    <property type="project" value="TreeGrafter"/>
</dbReference>